<name>A0ABR1J7U7_9AGAR</name>
<dbReference type="EMBL" id="JBANRG010000037">
    <property type="protein sequence ID" value="KAK7448920.1"/>
    <property type="molecule type" value="Genomic_DNA"/>
</dbReference>
<reference evidence="1 2" key="1">
    <citation type="submission" date="2024-01" db="EMBL/GenBank/DDBJ databases">
        <title>A draft genome for the cacao thread blight pathogen Marasmiellus scandens.</title>
        <authorList>
            <person name="Baruah I.K."/>
            <person name="Leung J."/>
            <person name="Bukari Y."/>
            <person name="Amoako-Attah I."/>
            <person name="Meinhardt L.W."/>
            <person name="Bailey B.A."/>
            <person name="Cohen S.P."/>
        </authorList>
    </citation>
    <scope>NUCLEOTIDE SEQUENCE [LARGE SCALE GENOMIC DNA]</scope>
    <source>
        <strain evidence="1 2">GH-19</strain>
    </source>
</reference>
<sequence length="161" mass="18691">MPRQRCRMTSAIYTPNDNSLVEKEPQPVTTGYLWYCLRATRFPRSLKRYGREGIVKYLLLLQIFPSLQTLVLCPKTSKRHAVSFPDFDTLTFNCSRCNVAQVNNQLSPAQHDALQQVYDRYLIEKEKDEETQRLLKDFEDFIAEVDAFTSEIESSKDSGQV</sequence>
<accession>A0ABR1J7U7</accession>
<evidence type="ECO:0000313" key="2">
    <source>
        <dbReference type="Proteomes" id="UP001498398"/>
    </source>
</evidence>
<evidence type="ECO:0000313" key="1">
    <source>
        <dbReference type="EMBL" id="KAK7448920.1"/>
    </source>
</evidence>
<comment type="caution">
    <text evidence="1">The sequence shown here is derived from an EMBL/GenBank/DDBJ whole genome shotgun (WGS) entry which is preliminary data.</text>
</comment>
<protein>
    <submittedName>
        <fullName evidence="1">Uncharacterized protein</fullName>
    </submittedName>
</protein>
<dbReference type="Proteomes" id="UP001498398">
    <property type="component" value="Unassembled WGS sequence"/>
</dbReference>
<proteinExistence type="predicted"/>
<gene>
    <name evidence="1" type="ORF">VKT23_013652</name>
</gene>
<keyword evidence="2" id="KW-1185">Reference proteome</keyword>
<organism evidence="1 2">
    <name type="scientific">Marasmiellus scandens</name>
    <dbReference type="NCBI Taxonomy" id="2682957"/>
    <lineage>
        <taxon>Eukaryota</taxon>
        <taxon>Fungi</taxon>
        <taxon>Dikarya</taxon>
        <taxon>Basidiomycota</taxon>
        <taxon>Agaricomycotina</taxon>
        <taxon>Agaricomycetes</taxon>
        <taxon>Agaricomycetidae</taxon>
        <taxon>Agaricales</taxon>
        <taxon>Marasmiineae</taxon>
        <taxon>Omphalotaceae</taxon>
        <taxon>Marasmiellus</taxon>
    </lineage>
</organism>